<evidence type="ECO:0000313" key="10">
    <source>
        <dbReference type="EMBL" id="KKU15882.1"/>
    </source>
</evidence>
<dbReference type="InterPro" id="IPR015946">
    <property type="entry name" value="KH_dom-like_a/b"/>
</dbReference>
<dbReference type="GO" id="GO:0006412">
    <property type="term" value="P:translation"/>
    <property type="evidence" value="ECO:0007669"/>
    <property type="project" value="UniProtKB-UniRule"/>
</dbReference>
<dbReference type="FunFam" id="3.30.300.20:FF:000001">
    <property type="entry name" value="30S ribosomal protein S3"/>
    <property type="match status" value="1"/>
</dbReference>
<dbReference type="EMBL" id="LCLJ01000001">
    <property type="protein sequence ID" value="KKU15882.1"/>
    <property type="molecule type" value="Genomic_DNA"/>
</dbReference>
<dbReference type="GO" id="GO:0022627">
    <property type="term" value="C:cytosolic small ribosomal subunit"/>
    <property type="evidence" value="ECO:0007669"/>
    <property type="project" value="TreeGrafter"/>
</dbReference>
<dbReference type="Pfam" id="PF07650">
    <property type="entry name" value="KH_2"/>
    <property type="match status" value="1"/>
</dbReference>
<evidence type="ECO:0000256" key="1">
    <source>
        <dbReference type="ARBA" id="ARBA00010761"/>
    </source>
</evidence>
<dbReference type="HAMAP" id="MF_01309_B">
    <property type="entry name" value="Ribosomal_uS3_B"/>
    <property type="match status" value="1"/>
</dbReference>
<evidence type="ECO:0000256" key="2">
    <source>
        <dbReference type="ARBA" id="ARBA00022730"/>
    </source>
</evidence>
<comment type="caution">
    <text evidence="10">The sequence shown here is derived from an EMBL/GenBank/DDBJ whole genome shotgun (WGS) entry which is preliminary data.</text>
</comment>
<dbReference type="GO" id="GO:0003735">
    <property type="term" value="F:structural constituent of ribosome"/>
    <property type="evidence" value="ECO:0007669"/>
    <property type="project" value="InterPro"/>
</dbReference>
<reference evidence="10 11" key="1">
    <citation type="journal article" date="2015" name="Nature">
        <title>rRNA introns, odd ribosomes, and small enigmatic genomes across a large radiation of phyla.</title>
        <authorList>
            <person name="Brown C.T."/>
            <person name="Hug L.A."/>
            <person name="Thomas B.C."/>
            <person name="Sharon I."/>
            <person name="Castelle C.J."/>
            <person name="Singh A."/>
            <person name="Wilkins M.J."/>
            <person name="Williams K.H."/>
            <person name="Banfield J.F."/>
        </authorList>
    </citation>
    <scope>NUCLEOTIDE SEQUENCE [LARGE SCALE GENOMIC DNA]</scope>
</reference>
<dbReference type="SUPFAM" id="SSF54821">
    <property type="entry name" value="Ribosomal protein S3 C-terminal domain"/>
    <property type="match status" value="1"/>
</dbReference>
<evidence type="ECO:0000256" key="7">
    <source>
        <dbReference type="ARBA" id="ARBA00035257"/>
    </source>
</evidence>
<dbReference type="SUPFAM" id="SSF54814">
    <property type="entry name" value="Prokaryotic type KH domain (KH-domain type II)"/>
    <property type="match status" value="1"/>
</dbReference>
<evidence type="ECO:0000256" key="8">
    <source>
        <dbReference type="HAMAP-Rule" id="MF_01309"/>
    </source>
</evidence>
<dbReference type="PANTHER" id="PTHR11760:SF19">
    <property type="entry name" value="SMALL RIBOSOMAL SUBUNIT PROTEIN US3C"/>
    <property type="match status" value="1"/>
</dbReference>
<evidence type="ECO:0000256" key="4">
    <source>
        <dbReference type="ARBA" id="ARBA00022980"/>
    </source>
</evidence>
<evidence type="ECO:0000256" key="3">
    <source>
        <dbReference type="ARBA" id="ARBA00022884"/>
    </source>
</evidence>
<dbReference type="InterPro" id="IPR004044">
    <property type="entry name" value="KH_dom_type_2"/>
</dbReference>
<accession>A0A0G1N6D9</accession>
<keyword evidence="4 8" id="KW-0689">Ribosomal protein</keyword>
<dbReference type="InterPro" id="IPR057258">
    <property type="entry name" value="Ribosomal_uS3"/>
</dbReference>
<dbReference type="InterPro" id="IPR036419">
    <property type="entry name" value="Ribosomal_S3_C_sf"/>
</dbReference>
<dbReference type="NCBIfam" id="TIGR01009">
    <property type="entry name" value="rpsC_bact"/>
    <property type="match status" value="1"/>
</dbReference>
<proteinExistence type="inferred from homology"/>
<dbReference type="Gene3D" id="3.30.300.20">
    <property type="match status" value="1"/>
</dbReference>
<gene>
    <name evidence="8" type="primary">rpsC</name>
    <name evidence="10" type="ORF">UX22_C0001G0024</name>
</gene>
<keyword evidence="5 8" id="KW-0687">Ribonucleoprotein</keyword>
<sequence>MAQKIKPNTLRLGITLPWNSRWFFKKSMKFYIEEDCLIRKVVRKKVLVAGIAAIDIERAGNNVIRVNIKAGRPGLIIGRGGQGIDELKNALLSAIKKLRAENKKPPQFVLSINVEELKRTEVSAAVTAQQIAFDIEKRFPYRSILKRHLELLKQNKETLGAKIKLSGRLNGAEISRSDWLAFGRMPLQKLRANIDYGEATSFNTYGTVGVKVWIYKGDVFGNRNVR</sequence>
<dbReference type="InterPro" id="IPR009019">
    <property type="entry name" value="KH_sf_prok-type"/>
</dbReference>
<dbReference type="PATRIC" id="fig|1618663.3.peg.29"/>
<evidence type="ECO:0000256" key="6">
    <source>
        <dbReference type="ARBA" id="ARBA00024998"/>
    </source>
</evidence>
<dbReference type="InterPro" id="IPR001351">
    <property type="entry name" value="Ribosomal_uS3_C"/>
</dbReference>
<dbReference type="Gene3D" id="3.30.1140.32">
    <property type="entry name" value="Ribosomal protein S3, C-terminal domain"/>
    <property type="match status" value="1"/>
</dbReference>
<evidence type="ECO:0000259" key="9">
    <source>
        <dbReference type="PROSITE" id="PS50823"/>
    </source>
</evidence>
<protein>
    <recommendedName>
        <fullName evidence="7 8">Small ribosomal subunit protein uS3</fullName>
    </recommendedName>
</protein>
<evidence type="ECO:0000313" key="11">
    <source>
        <dbReference type="Proteomes" id="UP000034727"/>
    </source>
</evidence>
<dbReference type="InterPro" id="IPR005704">
    <property type="entry name" value="Ribosomal_uS3_bac-typ"/>
</dbReference>
<dbReference type="GO" id="GO:0003729">
    <property type="term" value="F:mRNA binding"/>
    <property type="evidence" value="ECO:0007669"/>
    <property type="project" value="UniProtKB-UniRule"/>
</dbReference>
<dbReference type="Pfam" id="PF00189">
    <property type="entry name" value="Ribosomal_S3_C"/>
    <property type="match status" value="1"/>
</dbReference>
<keyword evidence="2 8" id="KW-0699">rRNA-binding</keyword>
<evidence type="ECO:0000256" key="5">
    <source>
        <dbReference type="ARBA" id="ARBA00023274"/>
    </source>
</evidence>
<dbReference type="PROSITE" id="PS50823">
    <property type="entry name" value="KH_TYPE_2"/>
    <property type="match status" value="1"/>
</dbReference>
<dbReference type="AlphaFoldDB" id="A0A0G1N6D9"/>
<dbReference type="Proteomes" id="UP000034727">
    <property type="component" value="Unassembled WGS sequence"/>
</dbReference>
<comment type="function">
    <text evidence="6 8">Binds the lower part of the 30S subunit head. Binds mRNA in the 70S ribosome, positioning it for translation.</text>
</comment>
<keyword evidence="3 8" id="KW-0694">RNA-binding</keyword>
<dbReference type="PANTHER" id="PTHR11760">
    <property type="entry name" value="30S/40S RIBOSOMAL PROTEIN S3"/>
    <property type="match status" value="1"/>
</dbReference>
<dbReference type="CDD" id="cd02412">
    <property type="entry name" value="KH-II_30S_S3"/>
    <property type="match status" value="1"/>
</dbReference>
<name>A0A0G1N6D9_9BACT</name>
<comment type="similarity">
    <text evidence="1 8">Belongs to the universal ribosomal protein uS3 family.</text>
</comment>
<dbReference type="GO" id="GO:0019843">
    <property type="term" value="F:rRNA binding"/>
    <property type="evidence" value="ECO:0007669"/>
    <property type="project" value="UniProtKB-UniRule"/>
</dbReference>
<comment type="subunit">
    <text evidence="8">Part of the 30S ribosomal subunit. Forms a tight complex with proteins S10 and S14.</text>
</comment>
<organism evidence="10 11">
    <name type="scientific">Candidatus Jorgensenbacteria bacterium GW2011_GWA2_45_9</name>
    <dbReference type="NCBI Taxonomy" id="1618663"/>
    <lineage>
        <taxon>Bacteria</taxon>
        <taxon>Candidatus Joergenseniibacteriota</taxon>
    </lineage>
</organism>
<feature type="domain" description="KH type-2" evidence="9">
    <location>
        <begin position="38"/>
        <end position="118"/>
    </location>
</feature>